<reference evidence="3" key="1">
    <citation type="submission" date="2015-12" db="EMBL/GenBank/DDBJ databases">
        <title>Update maize B73 reference genome by single molecule sequencing technologies.</title>
        <authorList>
            <consortium name="Maize Genome Sequencing Project"/>
            <person name="Ware D."/>
        </authorList>
    </citation>
    <scope>NUCLEOTIDE SEQUENCE</scope>
    <source>
        <tissue evidence="3">Seedling</tissue>
    </source>
</reference>
<organism evidence="3">
    <name type="scientific">Zea mays</name>
    <name type="common">Maize</name>
    <dbReference type="NCBI Taxonomy" id="4577"/>
    <lineage>
        <taxon>Eukaryota</taxon>
        <taxon>Viridiplantae</taxon>
        <taxon>Streptophyta</taxon>
        <taxon>Embryophyta</taxon>
        <taxon>Tracheophyta</taxon>
        <taxon>Spermatophyta</taxon>
        <taxon>Magnoliopsida</taxon>
        <taxon>Liliopsida</taxon>
        <taxon>Poales</taxon>
        <taxon>Poaceae</taxon>
        <taxon>PACMAD clade</taxon>
        <taxon>Panicoideae</taxon>
        <taxon>Andropogonodae</taxon>
        <taxon>Andropogoneae</taxon>
        <taxon>Tripsacinae</taxon>
        <taxon>Zea</taxon>
    </lineage>
</organism>
<feature type="compositionally biased region" description="Basic residues" evidence="1">
    <location>
        <begin position="146"/>
        <end position="155"/>
    </location>
</feature>
<name>A0A1D6H8A5_MAIZE</name>
<feature type="compositionally biased region" description="Low complexity" evidence="1">
    <location>
        <begin position="185"/>
        <end position="195"/>
    </location>
</feature>
<sequence>MVSLCLQAKRPRVGAAPRVVANQMGAFEVLPQELILSVLTALSSAADKPADLFNVMLVCQEFCRLVTNPQPSPRPSSTTTAAASTTTRGSRWRPRTCSRWRRAAATWARCATWPSASATGWACGRTPRPAAASPSRPTCGSSAPRTRPRRSRRWRTPTWSATPGASPASSAASPPCRPACGGGRTRPTGSCATGSRRTRCRSRRGACCSCAPCPPAAARRRGASSTAAAPSAASRATAPAPASRCTGGWATRGSASPRTSGSWKPLPTTPSSMPTTAPMLLLCPLSTIIAPLTTTISVVLLLMLLLLSRHASTSRPASYSPALATTPLLSYVLS</sequence>
<dbReference type="EMBL" id="CM000781">
    <property type="protein sequence ID" value="AQK70962.1"/>
    <property type="molecule type" value="Genomic_DNA"/>
</dbReference>
<gene>
    <name evidence="3" type="ORF">ZEAMMB73_Zm00001d016505</name>
</gene>
<keyword evidence="2" id="KW-1133">Transmembrane helix</keyword>
<feature type="compositionally biased region" description="Low complexity" evidence="1">
    <location>
        <begin position="224"/>
        <end position="246"/>
    </location>
</feature>
<feature type="compositionally biased region" description="Low complexity" evidence="1">
    <location>
        <begin position="125"/>
        <end position="145"/>
    </location>
</feature>
<dbReference type="ExpressionAtlas" id="A0A1D6H8A5">
    <property type="expression patterns" value="baseline and differential"/>
</dbReference>
<feature type="compositionally biased region" description="Low complexity" evidence="1">
    <location>
        <begin position="75"/>
        <end position="89"/>
    </location>
</feature>
<evidence type="ECO:0000313" key="3">
    <source>
        <dbReference type="EMBL" id="AQK70962.1"/>
    </source>
</evidence>
<keyword evidence="2" id="KW-0472">Membrane</keyword>
<feature type="compositionally biased region" description="Polar residues" evidence="1">
    <location>
        <begin position="253"/>
        <end position="262"/>
    </location>
</feature>
<protein>
    <submittedName>
        <fullName evidence="3">F-box protein</fullName>
    </submittedName>
</protein>
<feature type="region of interest" description="Disordered" evidence="1">
    <location>
        <begin position="124"/>
        <end position="196"/>
    </location>
</feature>
<evidence type="ECO:0000256" key="2">
    <source>
        <dbReference type="SAM" id="Phobius"/>
    </source>
</evidence>
<dbReference type="AlphaFoldDB" id="A0A1D6H8A5"/>
<feature type="region of interest" description="Disordered" evidence="1">
    <location>
        <begin position="69"/>
        <end position="96"/>
    </location>
</feature>
<feature type="compositionally biased region" description="Low complexity" evidence="1">
    <location>
        <begin position="156"/>
        <end position="174"/>
    </location>
</feature>
<feature type="transmembrane region" description="Helical" evidence="2">
    <location>
        <begin position="279"/>
        <end position="307"/>
    </location>
</feature>
<proteinExistence type="predicted"/>
<evidence type="ECO:0000256" key="1">
    <source>
        <dbReference type="SAM" id="MobiDB-lite"/>
    </source>
</evidence>
<keyword evidence="2" id="KW-0812">Transmembrane</keyword>
<feature type="region of interest" description="Disordered" evidence="1">
    <location>
        <begin position="224"/>
        <end position="271"/>
    </location>
</feature>
<accession>A0A1D6H8A5</accession>